<proteinExistence type="predicted"/>
<keyword evidence="2" id="KW-1133">Transmembrane helix</keyword>
<evidence type="ECO:0000313" key="4">
    <source>
        <dbReference type="EMBL" id="KAG2394531.1"/>
    </source>
</evidence>
<evidence type="ECO:0000256" key="3">
    <source>
        <dbReference type="SAM" id="SignalP"/>
    </source>
</evidence>
<name>A0A8T0K4J9_PHAAN</name>
<feature type="compositionally biased region" description="Low complexity" evidence="1">
    <location>
        <begin position="106"/>
        <end position="132"/>
    </location>
</feature>
<feature type="signal peptide" evidence="3">
    <location>
        <begin position="1"/>
        <end position="15"/>
    </location>
</feature>
<feature type="region of interest" description="Disordered" evidence="1">
    <location>
        <begin position="98"/>
        <end position="132"/>
    </location>
</feature>
<keyword evidence="3" id="KW-0732">Signal</keyword>
<sequence length="310" mass="32349">MPLFSFFTCFPCIAASTTTLLPPFLPPTTSDVSAFLLPTPPHPSDTAFISLAHCSPLRCCRQRGTQRRREESPLYSLQEHDQSAPRLVAHHLLDRAEGRAATTRITSPSSATTDPRSSPSSPTSATVFSSSSTLALFPRLPPAILRSIHEVESRGRGTDGGLTLKTNPTVGGRVDGGSVGLVALGDGGSHDVVAEQGTGGGGGGENRVAEGSVGEGIKVSLALGAGDRGAVGLFCLHQGSSFGTSEDRSCTFNGHVNLCVGTNKIALLSVAVGLPICILGSLIFLVLAYVYSLYSFNVKWNNTSGTTMLY</sequence>
<evidence type="ECO:0000256" key="1">
    <source>
        <dbReference type="SAM" id="MobiDB-lite"/>
    </source>
</evidence>
<organism evidence="4 5">
    <name type="scientific">Phaseolus angularis</name>
    <name type="common">Azuki bean</name>
    <name type="synonym">Vigna angularis</name>
    <dbReference type="NCBI Taxonomy" id="3914"/>
    <lineage>
        <taxon>Eukaryota</taxon>
        <taxon>Viridiplantae</taxon>
        <taxon>Streptophyta</taxon>
        <taxon>Embryophyta</taxon>
        <taxon>Tracheophyta</taxon>
        <taxon>Spermatophyta</taxon>
        <taxon>Magnoliopsida</taxon>
        <taxon>eudicotyledons</taxon>
        <taxon>Gunneridae</taxon>
        <taxon>Pentapetalae</taxon>
        <taxon>rosids</taxon>
        <taxon>fabids</taxon>
        <taxon>Fabales</taxon>
        <taxon>Fabaceae</taxon>
        <taxon>Papilionoideae</taxon>
        <taxon>50 kb inversion clade</taxon>
        <taxon>NPAAA clade</taxon>
        <taxon>indigoferoid/millettioid clade</taxon>
        <taxon>Phaseoleae</taxon>
        <taxon>Vigna</taxon>
    </lineage>
</organism>
<keyword evidence="2" id="KW-0812">Transmembrane</keyword>
<dbReference type="EMBL" id="JABFOF010000006">
    <property type="protein sequence ID" value="KAG2394531.1"/>
    <property type="molecule type" value="Genomic_DNA"/>
</dbReference>
<feature type="transmembrane region" description="Helical" evidence="2">
    <location>
        <begin position="265"/>
        <end position="291"/>
    </location>
</feature>
<evidence type="ECO:0000256" key="2">
    <source>
        <dbReference type="SAM" id="Phobius"/>
    </source>
</evidence>
<evidence type="ECO:0000313" key="5">
    <source>
        <dbReference type="Proteomes" id="UP000743370"/>
    </source>
</evidence>
<keyword evidence="2" id="KW-0472">Membrane</keyword>
<dbReference type="Proteomes" id="UP000743370">
    <property type="component" value="Unassembled WGS sequence"/>
</dbReference>
<comment type="caution">
    <text evidence="4">The sequence shown here is derived from an EMBL/GenBank/DDBJ whole genome shotgun (WGS) entry which is preliminary data.</text>
</comment>
<dbReference type="AlphaFoldDB" id="A0A8T0K4J9"/>
<gene>
    <name evidence="4" type="ORF">HKW66_Vig0180910</name>
</gene>
<feature type="chain" id="PRO_5035791952" evidence="3">
    <location>
        <begin position="16"/>
        <end position="310"/>
    </location>
</feature>
<accession>A0A8T0K4J9</accession>
<reference evidence="4 5" key="1">
    <citation type="submission" date="2020-05" db="EMBL/GenBank/DDBJ databases">
        <title>Vigna angularis (adzuki bean) Var. LongXiaoDou No. 4 denovo assembly.</title>
        <authorList>
            <person name="Xiang H."/>
        </authorList>
    </citation>
    <scope>NUCLEOTIDE SEQUENCE [LARGE SCALE GENOMIC DNA]</scope>
    <source>
        <tissue evidence="4">Leaf</tissue>
    </source>
</reference>
<protein>
    <submittedName>
        <fullName evidence="4">Beta-galactosidase 5</fullName>
    </submittedName>
</protein>